<gene>
    <name evidence="1" type="ORF">CKO31_11620</name>
</gene>
<dbReference type="PROSITE" id="PS51257">
    <property type="entry name" value="PROKAR_LIPOPROTEIN"/>
    <property type="match status" value="1"/>
</dbReference>
<reference evidence="1 2" key="1">
    <citation type="journal article" date="2020" name="Microorganisms">
        <title>Osmotic Adaptation and Compatible Solute Biosynthesis of Phototrophic Bacteria as Revealed from Genome Analyses.</title>
        <authorList>
            <person name="Imhoff J.F."/>
            <person name="Rahn T."/>
            <person name="Kunzel S."/>
            <person name="Keller A."/>
            <person name="Neulinger S.C."/>
        </authorList>
    </citation>
    <scope>NUCLEOTIDE SEQUENCE [LARGE SCALE GENOMIC DNA]</scope>
    <source>
        <strain evidence="1 2">DSM 6210</strain>
    </source>
</reference>
<dbReference type="Proteomes" id="UP000748752">
    <property type="component" value="Unassembled WGS sequence"/>
</dbReference>
<dbReference type="RefSeq" id="WP_200237528.1">
    <property type="nucleotide sequence ID" value="NZ_NRRV01000025.1"/>
</dbReference>
<dbReference type="EMBL" id="NRRV01000025">
    <property type="protein sequence ID" value="MBK1631377.1"/>
    <property type="molecule type" value="Genomic_DNA"/>
</dbReference>
<evidence type="ECO:0008006" key="3">
    <source>
        <dbReference type="Google" id="ProtNLM"/>
    </source>
</evidence>
<keyword evidence="2" id="KW-1185">Reference proteome</keyword>
<evidence type="ECO:0000313" key="1">
    <source>
        <dbReference type="EMBL" id="MBK1631377.1"/>
    </source>
</evidence>
<proteinExistence type="predicted"/>
<sequence length="174" mass="18389">MPVLVRPAAKVIAAAVLSGLSLTGCYDKWEVLSVTDMTFPGDCQVAREHFDPAATSDSVPGWTGESDGDDVCATVYVKILESDPTEPLPAGLRVNVTFTQAPQAGETVQRSASYVITDPTAVSKLRVVGFMAGSAEAAAWARQNPDGFALEMAGEDIAPTECRLHLERSEVDCG</sequence>
<name>A0ABS1CHR7_9GAMM</name>
<organism evidence="1 2">
    <name type="scientific">Thiohalocapsa halophila</name>
    <dbReference type="NCBI Taxonomy" id="69359"/>
    <lineage>
        <taxon>Bacteria</taxon>
        <taxon>Pseudomonadati</taxon>
        <taxon>Pseudomonadota</taxon>
        <taxon>Gammaproteobacteria</taxon>
        <taxon>Chromatiales</taxon>
        <taxon>Chromatiaceae</taxon>
        <taxon>Thiohalocapsa</taxon>
    </lineage>
</organism>
<protein>
    <recommendedName>
        <fullName evidence="3">Lipoprotein</fullName>
    </recommendedName>
</protein>
<accession>A0ABS1CHR7</accession>
<evidence type="ECO:0000313" key="2">
    <source>
        <dbReference type="Proteomes" id="UP000748752"/>
    </source>
</evidence>
<comment type="caution">
    <text evidence="1">The sequence shown here is derived from an EMBL/GenBank/DDBJ whole genome shotgun (WGS) entry which is preliminary data.</text>
</comment>